<dbReference type="Proteomes" id="UP000509548">
    <property type="component" value="Chromosome 2"/>
</dbReference>
<gene>
    <name evidence="3" type="ORF">A9O66_18230</name>
    <name evidence="2" type="ORF">VOI32_17150</name>
</gene>
<evidence type="ECO:0008006" key="6">
    <source>
        <dbReference type="Google" id="ProtNLM"/>
    </source>
</evidence>
<dbReference type="RefSeq" id="WP_107201538.1">
    <property type="nucleotide sequence ID" value="NZ_CP015959.1"/>
</dbReference>
<organism evidence="3 4">
    <name type="scientific">Paraburkholderia caribensis</name>
    <dbReference type="NCBI Taxonomy" id="75105"/>
    <lineage>
        <taxon>Bacteria</taxon>
        <taxon>Pseudomonadati</taxon>
        <taxon>Pseudomonadota</taxon>
        <taxon>Betaproteobacteria</taxon>
        <taxon>Burkholderiales</taxon>
        <taxon>Burkholderiaceae</taxon>
        <taxon>Paraburkholderia</taxon>
    </lineage>
</organism>
<protein>
    <recommendedName>
        <fullName evidence="6">UrcA family protein</fullName>
    </recommendedName>
</protein>
<proteinExistence type="predicted"/>
<keyword evidence="1" id="KW-0732">Signal</keyword>
<dbReference type="EMBL" id="CP015959">
    <property type="protein sequence ID" value="QLB64426.1"/>
    <property type="molecule type" value="Genomic_DNA"/>
</dbReference>
<reference evidence="2 5" key="3">
    <citation type="submission" date="2024-01" db="EMBL/GenBank/DDBJ databases">
        <title>The diversity of rhizobia nodulating Mimosa spp. in eleven states of Brazil covering several biomes is determined by host plant, location, and edaphic factors.</title>
        <authorList>
            <person name="Rouws L."/>
            <person name="Barauna A."/>
            <person name="Beukes C."/>
            <person name="De Faria S.M."/>
            <person name="Gross E."/>
            <person name="Dos Reis Junior F.B."/>
            <person name="Simon M."/>
            <person name="Maluk M."/>
            <person name="Odee D.W."/>
            <person name="Kenicer G."/>
            <person name="Young J.P.W."/>
            <person name="Reis V.M."/>
            <person name="Zilli J."/>
            <person name="James E.K."/>
        </authorList>
    </citation>
    <scope>NUCLEOTIDE SEQUENCE [LARGE SCALE GENOMIC DNA]</scope>
    <source>
        <strain evidence="2 5">JHI1651</strain>
    </source>
</reference>
<feature type="signal peptide" evidence="1">
    <location>
        <begin position="1"/>
        <end position="37"/>
    </location>
</feature>
<evidence type="ECO:0000313" key="2">
    <source>
        <dbReference type="EMBL" id="MEO1755656.1"/>
    </source>
</evidence>
<name>A0A9Q6WNF3_9BURK</name>
<evidence type="ECO:0000313" key="3">
    <source>
        <dbReference type="EMBL" id="QLB64426.1"/>
    </source>
</evidence>
<evidence type="ECO:0000313" key="4">
    <source>
        <dbReference type="Proteomes" id="UP000509548"/>
    </source>
</evidence>
<reference evidence="3 4" key="1">
    <citation type="journal article" date="2014" name="Genome Announc.">
        <title>Draft Genome Sequence of the Haloacid-Degrading Burkholderia caribensis Strain MBA4.</title>
        <authorList>
            <person name="Pan Y."/>
            <person name="Kong K.F."/>
            <person name="Tsang J.S."/>
        </authorList>
    </citation>
    <scope>NUCLEOTIDE SEQUENCE [LARGE SCALE GENOMIC DNA]</scope>
    <source>
        <strain evidence="3 4">852011</strain>
    </source>
</reference>
<keyword evidence="5" id="KW-1185">Reference proteome</keyword>
<dbReference type="EMBL" id="JAYLVJ010000019">
    <property type="protein sequence ID" value="MEO1755656.1"/>
    <property type="molecule type" value="Genomic_DNA"/>
</dbReference>
<feature type="chain" id="PRO_5040411121" description="UrcA family protein" evidence="1">
    <location>
        <begin position="38"/>
        <end position="129"/>
    </location>
</feature>
<evidence type="ECO:0000256" key="1">
    <source>
        <dbReference type="SAM" id="SignalP"/>
    </source>
</evidence>
<dbReference type="AlphaFoldDB" id="A0A9Q6WNF3"/>
<reference evidence="3" key="2">
    <citation type="submission" date="2016-06" db="EMBL/GenBank/DDBJ databases">
        <authorList>
            <person name="Huang P."/>
            <person name="Jiang X."/>
            <person name="Liu X."/>
        </authorList>
    </citation>
    <scope>NUCLEOTIDE SEQUENCE</scope>
    <source>
        <strain evidence="3">852011</strain>
    </source>
</reference>
<evidence type="ECO:0000313" key="5">
    <source>
        <dbReference type="Proteomes" id="UP001462961"/>
    </source>
</evidence>
<dbReference type="Proteomes" id="UP001462961">
    <property type="component" value="Unassembled WGS sequence"/>
</dbReference>
<accession>A0A9Q6WNF3</accession>
<sequence length="129" mass="13347">MPINFRSTGRVSALVRTLAPRLVPPTFALLVATPVHAESTCPDYVVLPSGSVFNIARLIADTGSPEAALRKARGALNEIAANGGCPKSVRRAVCDETMAVAKKAVVALEACAHAPQADGVENDGRTAAK</sequence>